<dbReference type="Proteomes" id="UP000295244">
    <property type="component" value="Unassembled WGS sequence"/>
</dbReference>
<dbReference type="PANTHER" id="PTHR33824:SF7">
    <property type="entry name" value="POLYKETIDE CYCLASE_DEHYDRASE AND LIPID TRANSPORT SUPERFAMILY PROTEIN"/>
    <property type="match status" value="1"/>
</dbReference>
<dbReference type="Gene3D" id="3.30.530.20">
    <property type="match status" value="1"/>
</dbReference>
<sequence length="65" mass="7599">MAQRVEGSVEIEAPVEKVYDYWKNLENLPQFMSNVEEVRVTGENTTHWRVKGPFGKTVEWEARTT</sequence>
<dbReference type="InterPro" id="IPR005031">
    <property type="entry name" value="COQ10_START"/>
</dbReference>
<comment type="caution">
    <text evidence="2">The sequence shown here is derived from an EMBL/GenBank/DDBJ whole genome shotgun (WGS) entry which is preliminary data.</text>
</comment>
<gene>
    <name evidence="2" type="ORF">E0L93_02430</name>
</gene>
<evidence type="ECO:0000313" key="3">
    <source>
        <dbReference type="Proteomes" id="UP000295244"/>
    </source>
</evidence>
<dbReference type="SUPFAM" id="SSF55961">
    <property type="entry name" value="Bet v1-like"/>
    <property type="match status" value="1"/>
</dbReference>
<reference evidence="2 3" key="1">
    <citation type="submission" date="2019-03" db="EMBL/GenBank/DDBJ databases">
        <title>Whole genome sequence of a novel Rubrobacter taiwanensis strain, isolated from Yellowstone National Park.</title>
        <authorList>
            <person name="Freed S."/>
            <person name="Ramaley R.F."/>
            <person name="Kyndt J.A."/>
        </authorList>
    </citation>
    <scope>NUCLEOTIDE SEQUENCE [LARGE SCALE GENOMIC DNA]</scope>
    <source>
        <strain evidence="2 3">Yellowstone</strain>
    </source>
</reference>
<proteinExistence type="predicted"/>
<protein>
    <recommendedName>
        <fullName evidence="1">Coenzyme Q-binding protein COQ10 START domain-containing protein</fullName>
    </recommendedName>
</protein>
<name>A0A4V2NX50_9ACTN</name>
<evidence type="ECO:0000313" key="2">
    <source>
        <dbReference type="EMBL" id="TCJ19832.1"/>
    </source>
</evidence>
<dbReference type="RefSeq" id="WP_132687993.1">
    <property type="nucleotide sequence ID" value="NZ_SKBU01000006.1"/>
</dbReference>
<dbReference type="InterPro" id="IPR023393">
    <property type="entry name" value="START-like_dom_sf"/>
</dbReference>
<organism evidence="2 3">
    <name type="scientific">Rubrobacter taiwanensis</name>
    <dbReference type="NCBI Taxonomy" id="185139"/>
    <lineage>
        <taxon>Bacteria</taxon>
        <taxon>Bacillati</taxon>
        <taxon>Actinomycetota</taxon>
        <taxon>Rubrobacteria</taxon>
        <taxon>Rubrobacterales</taxon>
        <taxon>Rubrobacteraceae</taxon>
        <taxon>Rubrobacter</taxon>
    </lineage>
</organism>
<dbReference type="Pfam" id="PF03364">
    <property type="entry name" value="Polyketide_cyc"/>
    <property type="match status" value="1"/>
</dbReference>
<evidence type="ECO:0000259" key="1">
    <source>
        <dbReference type="Pfam" id="PF03364"/>
    </source>
</evidence>
<accession>A0A4V2NX50</accession>
<keyword evidence="3" id="KW-1185">Reference proteome</keyword>
<feature type="domain" description="Coenzyme Q-binding protein COQ10 START" evidence="1">
    <location>
        <begin position="11"/>
        <end position="63"/>
    </location>
</feature>
<dbReference type="OrthoDB" id="3695445at2"/>
<dbReference type="PANTHER" id="PTHR33824">
    <property type="entry name" value="POLYKETIDE CYCLASE/DEHYDRASE AND LIPID TRANSPORT SUPERFAMILY PROTEIN"/>
    <property type="match status" value="1"/>
</dbReference>
<dbReference type="EMBL" id="SKBU01000006">
    <property type="protein sequence ID" value="TCJ19832.1"/>
    <property type="molecule type" value="Genomic_DNA"/>
</dbReference>
<dbReference type="AlphaFoldDB" id="A0A4V2NX50"/>
<dbReference type="InterPro" id="IPR047137">
    <property type="entry name" value="ORF3"/>
</dbReference>